<dbReference type="Gene3D" id="3.40.630.30">
    <property type="match status" value="1"/>
</dbReference>
<dbReference type="InterPro" id="IPR000182">
    <property type="entry name" value="GNAT_dom"/>
</dbReference>
<dbReference type="InterPro" id="IPR050680">
    <property type="entry name" value="YpeA/RimI_acetyltransf"/>
</dbReference>
<organism evidence="4 5">
    <name type="scientific">Skermanella cutis</name>
    <dbReference type="NCBI Taxonomy" id="2775420"/>
    <lineage>
        <taxon>Bacteria</taxon>
        <taxon>Pseudomonadati</taxon>
        <taxon>Pseudomonadota</taxon>
        <taxon>Alphaproteobacteria</taxon>
        <taxon>Rhodospirillales</taxon>
        <taxon>Azospirillaceae</taxon>
        <taxon>Skermanella</taxon>
    </lineage>
</organism>
<dbReference type="SUPFAM" id="SSF55729">
    <property type="entry name" value="Acyl-CoA N-acyltransferases (Nat)"/>
    <property type="match status" value="1"/>
</dbReference>
<dbReference type="InterPro" id="IPR056935">
    <property type="entry name" value="Rv0428c-like_C"/>
</dbReference>
<dbReference type="CDD" id="cd04301">
    <property type="entry name" value="NAT_SF"/>
    <property type="match status" value="1"/>
</dbReference>
<keyword evidence="2" id="KW-0012">Acyltransferase</keyword>
<evidence type="ECO:0000313" key="5">
    <source>
        <dbReference type="Proteomes" id="UP000595197"/>
    </source>
</evidence>
<gene>
    <name evidence="4" type="ORF">IGS68_13025</name>
</gene>
<dbReference type="Proteomes" id="UP000595197">
    <property type="component" value="Chromosome"/>
</dbReference>
<proteinExistence type="predicted"/>
<keyword evidence="5" id="KW-1185">Reference proteome</keyword>
<reference evidence="4" key="1">
    <citation type="submission" date="2021-02" db="EMBL/GenBank/DDBJ databases">
        <title>Skermanella TT6 skin isolate.</title>
        <authorList>
            <person name="Lee K."/>
            <person name="Ganzorig M."/>
        </authorList>
    </citation>
    <scope>NUCLEOTIDE SEQUENCE</scope>
    <source>
        <strain evidence="4">TT6</strain>
    </source>
</reference>
<evidence type="ECO:0000259" key="3">
    <source>
        <dbReference type="PROSITE" id="PS51186"/>
    </source>
</evidence>
<dbReference type="PROSITE" id="PS51186">
    <property type="entry name" value="GNAT"/>
    <property type="match status" value="1"/>
</dbReference>
<dbReference type="InterPro" id="IPR016181">
    <property type="entry name" value="Acyl_CoA_acyltransferase"/>
</dbReference>
<evidence type="ECO:0000313" key="4">
    <source>
        <dbReference type="EMBL" id="QQP92062.1"/>
    </source>
</evidence>
<dbReference type="PANTHER" id="PTHR43420">
    <property type="entry name" value="ACETYLTRANSFERASE"/>
    <property type="match status" value="1"/>
</dbReference>
<evidence type="ECO:0000256" key="1">
    <source>
        <dbReference type="ARBA" id="ARBA00022679"/>
    </source>
</evidence>
<sequence length="250" mass="27484">MDDGIAAVRGIEERAFNAWPALASVQCDGWLFRFSQGLTKRANSVNALQPAGLFRDTLGLAEDLYPRRRLPVIFRLSPLAGDEPDDILHRVGYRRIDETLVMTASLGDRIPADPEVAITEFPDPSWSEGFAAANGISAAMRDIHDRMLGSILLPTAFATVFDGGRAAGYGLAVAERGMVGLFDIVTVPEFRRRGLARRMVGALLAWGRARNADGAYLQVVASNERALNLYESAGFREAYRYHYRIRPAGI</sequence>
<name>A0ABX7BCE9_9PROT</name>
<dbReference type="RefSeq" id="WP_201080603.1">
    <property type="nucleotide sequence ID" value="NZ_CP067420.1"/>
</dbReference>
<evidence type="ECO:0000256" key="2">
    <source>
        <dbReference type="ARBA" id="ARBA00023315"/>
    </source>
</evidence>
<dbReference type="Pfam" id="PF24553">
    <property type="entry name" value="Rv0428c_C"/>
    <property type="match status" value="1"/>
</dbReference>
<keyword evidence="1" id="KW-0808">Transferase</keyword>
<dbReference type="EMBL" id="CP067420">
    <property type="protein sequence ID" value="QQP92062.1"/>
    <property type="molecule type" value="Genomic_DNA"/>
</dbReference>
<protein>
    <submittedName>
        <fullName evidence="4">GNAT family N-acetyltransferase</fullName>
    </submittedName>
</protein>
<feature type="domain" description="N-acetyltransferase" evidence="3">
    <location>
        <begin position="97"/>
        <end position="250"/>
    </location>
</feature>
<accession>A0ABX7BCE9</accession>